<protein>
    <recommendedName>
        <fullName evidence="1">[acyl-carrier-protein] S-malonyltransferase</fullName>
        <ecNumber evidence="1">2.3.1.39</ecNumber>
    </recommendedName>
</protein>
<evidence type="ECO:0000256" key="3">
    <source>
        <dbReference type="ARBA" id="ARBA00023315"/>
    </source>
</evidence>
<keyword evidence="2" id="KW-0808">Transferase</keyword>
<keyword evidence="3" id="KW-0012">Acyltransferase</keyword>
<dbReference type="SMART" id="SM00827">
    <property type="entry name" value="PKS_AT"/>
    <property type="match status" value="1"/>
</dbReference>
<evidence type="ECO:0000256" key="5">
    <source>
        <dbReference type="SAM" id="MobiDB-lite"/>
    </source>
</evidence>
<dbReference type="RefSeq" id="WP_344567365.1">
    <property type="nucleotide sequence ID" value="NZ_BAAARJ010000011.1"/>
</dbReference>
<evidence type="ECO:0000256" key="4">
    <source>
        <dbReference type="ARBA" id="ARBA00048462"/>
    </source>
</evidence>
<comment type="caution">
    <text evidence="7">The sequence shown here is derived from an EMBL/GenBank/DDBJ whole genome shotgun (WGS) entry which is preliminary data.</text>
</comment>
<gene>
    <name evidence="7" type="ORF">GCM10009863_37340</name>
</gene>
<name>A0ABP6CN13_9ACTN</name>
<evidence type="ECO:0000256" key="2">
    <source>
        <dbReference type="ARBA" id="ARBA00022679"/>
    </source>
</evidence>
<evidence type="ECO:0000256" key="1">
    <source>
        <dbReference type="ARBA" id="ARBA00013258"/>
    </source>
</evidence>
<proteinExistence type="predicted"/>
<organism evidence="7 8">
    <name type="scientific">Streptomyces axinellae</name>
    <dbReference type="NCBI Taxonomy" id="552788"/>
    <lineage>
        <taxon>Bacteria</taxon>
        <taxon>Bacillati</taxon>
        <taxon>Actinomycetota</taxon>
        <taxon>Actinomycetes</taxon>
        <taxon>Kitasatosporales</taxon>
        <taxon>Streptomycetaceae</taxon>
        <taxon>Streptomyces</taxon>
    </lineage>
</organism>
<dbReference type="InterPro" id="IPR014043">
    <property type="entry name" value="Acyl_transferase_dom"/>
</dbReference>
<dbReference type="InterPro" id="IPR050858">
    <property type="entry name" value="Mal-CoA-ACP_Trans/PKS_FabD"/>
</dbReference>
<dbReference type="PANTHER" id="PTHR42681:SF1">
    <property type="entry name" value="MALONYL-COA-ACYL CARRIER PROTEIN TRANSACYLASE, MITOCHONDRIAL"/>
    <property type="match status" value="1"/>
</dbReference>
<reference evidence="8" key="1">
    <citation type="journal article" date="2019" name="Int. J. Syst. Evol. Microbiol.">
        <title>The Global Catalogue of Microorganisms (GCM) 10K type strain sequencing project: providing services to taxonomists for standard genome sequencing and annotation.</title>
        <authorList>
            <consortium name="The Broad Institute Genomics Platform"/>
            <consortium name="The Broad Institute Genome Sequencing Center for Infectious Disease"/>
            <person name="Wu L."/>
            <person name="Ma J."/>
        </authorList>
    </citation>
    <scope>NUCLEOTIDE SEQUENCE [LARGE SCALE GENOMIC DNA]</scope>
    <source>
        <strain evidence="8">JCM 16373</strain>
    </source>
</reference>
<feature type="domain" description="Malonyl-CoA:ACP transacylase (MAT)" evidence="6">
    <location>
        <begin position="6"/>
        <end position="222"/>
    </location>
</feature>
<feature type="compositionally biased region" description="Low complexity" evidence="5">
    <location>
        <begin position="230"/>
        <end position="246"/>
    </location>
</feature>
<dbReference type="Pfam" id="PF00698">
    <property type="entry name" value="Acyl_transf_1"/>
    <property type="match status" value="1"/>
</dbReference>
<dbReference type="PANTHER" id="PTHR42681">
    <property type="entry name" value="MALONYL-COA-ACYL CARRIER PROTEIN TRANSACYLASE, MITOCHONDRIAL"/>
    <property type="match status" value="1"/>
</dbReference>
<feature type="region of interest" description="Disordered" evidence="5">
    <location>
        <begin position="230"/>
        <end position="276"/>
    </location>
</feature>
<accession>A0ABP6CN13</accession>
<keyword evidence="8" id="KW-1185">Reference proteome</keyword>
<dbReference type="InterPro" id="IPR001227">
    <property type="entry name" value="Ac_transferase_dom_sf"/>
</dbReference>
<dbReference type="SUPFAM" id="SSF52151">
    <property type="entry name" value="FabD/lysophospholipase-like"/>
    <property type="match status" value="1"/>
</dbReference>
<evidence type="ECO:0000313" key="8">
    <source>
        <dbReference type="Proteomes" id="UP001501447"/>
    </source>
</evidence>
<sequence length="276" mass="29052">MSVAFLFPGLGSQRPGMLHRLPDTTASATVLAEAEWSHPGGVAELDTAQALEESEVARHVCLLIAGVAGAAALMEDEEITPALVAGHGLGGFAAAVVTGLLTFGEALRAVRLRGELLERAAETEHDIGIRMAQHLATIKRRSYTLPYVTSTEGRCLRGATNAVFDDLARSVALPVRWKEMTMTLADAGADCLVELPPGQVLTRRLAEELPGVRAVSVEERGIADAADFVRGPVPVSVPGPGQAAVPEPGQVPERDGERGDGEWGDGERGGQRSRLT</sequence>
<dbReference type="InterPro" id="IPR016035">
    <property type="entry name" value="Acyl_Trfase/lysoPLipase"/>
</dbReference>
<dbReference type="Proteomes" id="UP001501447">
    <property type="component" value="Unassembled WGS sequence"/>
</dbReference>
<dbReference type="EC" id="2.3.1.39" evidence="1"/>
<dbReference type="EMBL" id="BAAARJ010000011">
    <property type="protein sequence ID" value="GAA2619875.1"/>
    <property type="molecule type" value="Genomic_DNA"/>
</dbReference>
<comment type="catalytic activity">
    <reaction evidence="4">
        <text>holo-[ACP] + malonyl-CoA = malonyl-[ACP] + CoA</text>
        <dbReference type="Rhea" id="RHEA:41792"/>
        <dbReference type="Rhea" id="RHEA-COMP:9623"/>
        <dbReference type="Rhea" id="RHEA-COMP:9685"/>
        <dbReference type="ChEBI" id="CHEBI:57287"/>
        <dbReference type="ChEBI" id="CHEBI:57384"/>
        <dbReference type="ChEBI" id="CHEBI:64479"/>
        <dbReference type="ChEBI" id="CHEBI:78449"/>
        <dbReference type="EC" id="2.3.1.39"/>
    </reaction>
</comment>
<dbReference type="Gene3D" id="3.40.366.10">
    <property type="entry name" value="Malonyl-Coenzyme A Acyl Carrier Protein, domain 2"/>
    <property type="match status" value="1"/>
</dbReference>
<evidence type="ECO:0000259" key="6">
    <source>
        <dbReference type="SMART" id="SM00827"/>
    </source>
</evidence>
<evidence type="ECO:0000313" key="7">
    <source>
        <dbReference type="EMBL" id="GAA2619875.1"/>
    </source>
</evidence>
<feature type="compositionally biased region" description="Basic and acidic residues" evidence="5">
    <location>
        <begin position="252"/>
        <end position="270"/>
    </location>
</feature>